<keyword evidence="2 4" id="KW-0812">Transmembrane</keyword>
<feature type="region of interest" description="Disordered" evidence="1">
    <location>
        <begin position="57"/>
        <end position="85"/>
    </location>
</feature>
<dbReference type="InterPro" id="IPR049625">
    <property type="entry name" value="Glyco_transf_61_cat"/>
</dbReference>
<proteinExistence type="predicted"/>
<feature type="transmembrane region" description="Helical" evidence="2">
    <location>
        <begin position="15"/>
        <end position="34"/>
    </location>
</feature>
<dbReference type="EMBL" id="CYKH01001865">
    <property type="protein sequence ID" value="CUG90798.1"/>
    <property type="molecule type" value="Genomic_DNA"/>
</dbReference>
<evidence type="ECO:0000256" key="1">
    <source>
        <dbReference type="SAM" id="MobiDB-lite"/>
    </source>
</evidence>
<keyword evidence="5" id="KW-1185">Reference proteome</keyword>
<evidence type="ECO:0000313" key="4">
    <source>
        <dbReference type="EMBL" id="CUG90798.1"/>
    </source>
</evidence>
<keyword evidence="2" id="KW-0472">Membrane</keyword>
<dbReference type="GO" id="GO:0016757">
    <property type="term" value="F:glycosyltransferase activity"/>
    <property type="evidence" value="ECO:0007669"/>
    <property type="project" value="InterPro"/>
</dbReference>
<dbReference type="VEuPathDB" id="TriTrypDB:BSAL_28850"/>
<gene>
    <name evidence="4" type="ORF">BSAL_28850</name>
</gene>
<dbReference type="Proteomes" id="UP000051952">
    <property type="component" value="Unassembled WGS sequence"/>
</dbReference>
<evidence type="ECO:0000259" key="3">
    <source>
        <dbReference type="Pfam" id="PF04577"/>
    </source>
</evidence>
<protein>
    <submittedName>
        <fullName evidence="4">Transmembrane protein, putative</fullName>
    </submittedName>
</protein>
<organism evidence="4 5">
    <name type="scientific">Bodo saltans</name>
    <name type="common">Flagellated protozoan</name>
    <dbReference type="NCBI Taxonomy" id="75058"/>
    <lineage>
        <taxon>Eukaryota</taxon>
        <taxon>Discoba</taxon>
        <taxon>Euglenozoa</taxon>
        <taxon>Kinetoplastea</taxon>
        <taxon>Metakinetoplastina</taxon>
        <taxon>Eubodonida</taxon>
        <taxon>Bodonidae</taxon>
        <taxon>Bodo</taxon>
    </lineage>
</organism>
<feature type="domain" description="Glycosyltransferase 61 catalytic" evidence="3">
    <location>
        <begin position="467"/>
        <end position="569"/>
    </location>
</feature>
<accession>A0A0S4JGZ6</accession>
<name>A0A0S4JGZ6_BODSA</name>
<evidence type="ECO:0000256" key="2">
    <source>
        <dbReference type="SAM" id="Phobius"/>
    </source>
</evidence>
<dbReference type="Pfam" id="PF04577">
    <property type="entry name" value="Glyco_transf_61"/>
    <property type="match status" value="1"/>
</dbReference>
<dbReference type="AlphaFoldDB" id="A0A0S4JGZ6"/>
<keyword evidence="2" id="KW-1133">Transmembrane helix</keyword>
<evidence type="ECO:0000313" key="5">
    <source>
        <dbReference type="Proteomes" id="UP000051952"/>
    </source>
</evidence>
<feature type="transmembrane region" description="Helical" evidence="2">
    <location>
        <begin position="135"/>
        <end position="154"/>
    </location>
</feature>
<sequence>MALRLKPSSPLLKGIISFAVLLLVGLLTGSLFLARDVSRSRDESAKEARAPVHVSLPPSVGAAVNDDDVTDGNDGKLQSPLMSPSTTTAVAAGGGITWSMFQSTRKEKGATTSEIDPVLENNPRGRLPVGSIAHLAYPAIPVAAIPLFNVSLLFRTAVIREKPRNCFLVQPNTNNNPQQQMTAVNTSSLIGQLQLVSTLTPDRIPIIPLCHDDQLAALGDPLPAAGHHASYEVGFVFDGERCSTNMWHGLLEVVVPLFAAKTTVALRDLGLDMERLVANEGISYRQSILKSDLAQRVVDRMLSDQRAARHVLFMKAPRKNIWGVHNLGCPMLNHYPYGWSTSSVSGWLLFSLFDRVGFGNDGWPKPLASTTQDRAGDPVNTLFFSETPSTNKKYEMRLFGASRTVLVKDALYYGPSALCRWSKAYEMPPKPSSPPYYLHGDPLCPFVYDVTKKYALSIVNITEAVVTKASLACPKVGIVIRRTLHNGRGMRNFDELVAAMETYVANGGPFFEDNQRMFMPKCGSVRVINLEGDVPFGRQIELIHGLDVVLGARGMGLTNSIFMKKHAGLLVWSGREIMASLNVANDNYPWNPLHALRPENPAVLSSCPVVFPTPESMKRAISEAQMFPNRTVAQETATYAKRCVTRSVNFCDMRCDVAKTIKDFDRLLFMMKSSLDAAGNSAVNDLQDIVHISDRW</sequence>
<reference evidence="5" key="1">
    <citation type="submission" date="2015-09" db="EMBL/GenBank/DDBJ databases">
        <authorList>
            <consortium name="Pathogen Informatics"/>
        </authorList>
    </citation>
    <scope>NUCLEOTIDE SEQUENCE [LARGE SCALE GENOMIC DNA]</scope>
    <source>
        <strain evidence="5">Lake Konstanz</strain>
    </source>
</reference>